<evidence type="ECO:0000313" key="4">
    <source>
        <dbReference type="Proteomes" id="UP001595613"/>
    </source>
</evidence>
<organism evidence="3 4">
    <name type="scientific">Devosia honganensis</name>
    <dbReference type="NCBI Taxonomy" id="1610527"/>
    <lineage>
        <taxon>Bacteria</taxon>
        <taxon>Pseudomonadati</taxon>
        <taxon>Pseudomonadota</taxon>
        <taxon>Alphaproteobacteria</taxon>
        <taxon>Hyphomicrobiales</taxon>
        <taxon>Devosiaceae</taxon>
        <taxon>Devosia</taxon>
    </lineage>
</organism>
<keyword evidence="1" id="KW-0812">Transmembrane</keyword>
<dbReference type="InterPro" id="IPR000620">
    <property type="entry name" value="EamA_dom"/>
</dbReference>
<feature type="transmembrane region" description="Helical" evidence="1">
    <location>
        <begin position="187"/>
        <end position="209"/>
    </location>
</feature>
<dbReference type="PANTHER" id="PTHR22911:SF103">
    <property type="entry name" value="BLR2811 PROTEIN"/>
    <property type="match status" value="1"/>
</dbReference>
<dbReference type="Pfam" id="PF00892">
    <property type="entry name" value="EamA"/>
    <property type="match status" value="2"/>
</dbReference>
<dbReference type="SUPFAM" id="SSF103481">
    <property type="entry name" value="Multidrug resistance efflux transporter EmrE"/>
    <property type="match status" value="2"/>
</dbReference>
<feature type="transmembrane region" description="Helical" evidence="1">
    <location>
        <begin position="35"/>
        <end position="59"/>
    </location>
</feature>
<dbReference type="RefSeq" id="WP_380096337.1">
    <property type="nucleotide sequence ID" value="NZ_JBHRYD010000005.1"/>
</dbReference>
<evidence type="ECO:0000256" key="1">
    <source>
        <dbReference type="SAM" id="Phobius"/>
    </source>
</evidence>
<keyword evidence="1" id="KW-0472">Membrane</keyword>
<sequence>MSSSFAPPAEHRLLGIALALAAYLMFAGIDSSAKWLGLVGISAVQIVFIRYAIHLAMVAAIHLPRYGRNLVRTGSMKLQLLRAATLLGSTVGNFLALQYLPLTVTGAIAFTVPLMICALSVPMLGETVGWRRWSAIGIGFLGVLVIVRPGTDAFHPAALLSLGAALSTAFYMLFTRRVSGLDSAATSQFYVAVFATVSLLPLVSFHWSWPTTPDGWFAFFAVGIFGFAGHQLITMAAGLAPASVLAPFAYFQIIFLSAASWLVFNQPPDIWLYLGAPIVIGSGLYIWLRERSLSKPVTGVATEH</sequence>
<accession>A0ABV7X1L1</accession>
<feature type="transmembrane region" description="Helical" evidence="1">
    <location>
        <begin position="215"/>
        <end position="233"/>
    </location>
</feature>
<comment type="caution">
    <text evidence="3">The sequence shown here is derived from an EMBL/GenBank/DDBJ whole genome shotgun (WGS) entry which is preliminary data.</text>
</comment>
<evidence type="ECO:0000259" key="2">
    <source>
        <dbReference type="Pfam" id="PF00892"/>
    </source>
</evidence>
<keyword evidence="1" id="KW-1133">Transmembrane helix</keyword>
<dbReference type="PANTHER" id="PTHR22911">
    <property type="entry name" value="ACYL-MALONYL CONDENSING ENZYME-RELATED"/>
    <property type="match status" value="1"/>
</dbReference>
<feature type="transmembrane region" description="Helical" evidence="1">
    <location>
        <begin position="106"/>
        <end position="125"/>
    </location>
</feature>
<feature type="transmembrane region" description="Helical" evidence="1">
    <location>
        <begin position="270"/>
        <end position="288"/>
    </location>
</feature>
<feature type="domain" description="EamA" evidence="2">
    <location>
        <begin position="14"/>
        <end position="147"/>
    </location>
</feature>
<keyword evidence="4" id="KW-1185">Reference proteome</keyword>
<protein>
    <submittedName>
        <fullName evidence="3">DMT family transporter</fullName>
    </submittedName>
</protein>
<dbReference type="EMBL" id="JBHRYD010000005">
    <property type="protein sequence ID" value="MFC3704613.1"/>
    <property type="molecule type" value="Genomic_DNA"/>
</dbReference>
<feature type="transmembrane region" description="Helical" evidence="1">
    <location>
        <begin position="157"/>
        <end position="175"/>
    </location>
</feature>
<name>A0ABV7X1L1_9HYPH</name>
<feature type="transmembrane region" description="Helical" evidence="1">
    <location>
        <begin position="245"/>
        <end position="264"/>
    </location>
</feature>
<dbReference type="InterPro" id="IPR037185">
    <property type="entry name" value="EmrE-like"/>
</dbReference>
<proteinExistence type="predicted"/>
<reference evidence="4" key="1">
    <citation type="journal article" date="2019" name="Int. J. Syst. Evol. Microbiol.">
        <title>The Global Catalogue of Microorganisms (GCM) 10K type strain sequencing project: providing services to taxonomists for standard genome sequencing and annotation.</title>
        <authorList>
            <consortium name="The Broad Institute Genomics Platform"/>
            <consortium name="The Broad Institute Genome Sequencing Center for Infectious Disease"/>
            <person name="Wu L."/>
            <person name="Ma J."/>
        </authorList>
    </citation>
    <scope>NUCLEOTIDE SEQUENCE [LARGE SCALE GENOMIC DNA]</scope>
    <source>
        <strain evidence="4">KCTC 42281</strain>
    </source>
</reference>
<gene>
    <name evidence="3" type="ORF">ACFOOL_07570</name>
</gene>
<feature type="transmembrane region" description="Helical" evidence="1">
    <location>
        <begin position="132"/>
        <end position="151"/>
    </location>
</feature>
<evidence type="ECO:0000313" key="3">
    <source>
        <dbReference type="EMBL" id="MFC3704613.1"/>
    </source>
</evidence>
<feature type="domain" description="EamA" evidence="2">
    <location>
        <begin position="157"/>
        <end position="282"/>
    </location>
</feature>
<dbReference type="Proteomes" id="UP001595613">
    <property type="component" value="Unassembled WGS sequence"/>
</dbReference>
<feature type="transmembrane region" description="Helical" evidence="1">
    <location>
        <begin position="80"/>
        <end position="100"/>
    </location>
</feature>
<feature type="transmembrane region" description="Helical" evidence="1">
    <location>
        <begin position="12"/>
        <end position="29"/>
    </location>
</feature>